<feature type="compositionally biased region" description="Basic and acidic residues" evidence="1">
    <location>
        <begin position="426"/>
        <end position="443"/>
    </location>
</feature>
<sequence>MQIGSGGGIDDSCCVWLVSLSLLCVCHCCVYISLVSSSTPPQIVKLVFKSRFNLHASCLQEEEVEEFRLRKLVTKPVSLLAVGKNGKSLSQGSTNSNILDVQGGAHKKRVRRSSLLNAKKLYEDAQMARKVKQYLSNLTVETDEDKHQIMSLQCEPSYNTSGFLISCNNDIMTQSASNDGAVGKNLSERRANKSDMSPVSLRATLPSGKTQNRVSQVLQVQVPLNPLRKKSVAKDLGAANSNSPQVVKKPSANSSDEWSAKRPSDDAVSTVSSLHSSPTVSPQGSPRKVGGAAKSQNSSQMNLSGSSSSLTSDASTKTGTISLRSYGIGGALLHKRILQMTSQHSRESSRNREGQSEDEAEAGQEEPRRGRSRQQRKPEAGQVLPRRSGTPETQREEPADHCGSPPPPQPGGRTPIRARLLSPFRVLRERSQSRERPLPKSEEASGETLSSSAQQEAEGQTEQRVRRSVSPNPFLWLCRDRHSRRKTI</sequence>
<feature type="compositionally biased region" description="Polar residues" evidence="1">
    <location>
        <begin position="239"/>
        <end position="257"/>
    </location>
</feature>
<dbReference type="AlphaFoldDB" id="A0A315VI17"/>
<feature type="transmembrane region" description="Helical" evidence="2">
    <location>
        <begin position="12"/>
        <end position="34"/>
    </location>
</feature>
<name>A0A315VI17_GAMAF</name>
<evidence type="ECO:0000313" key="4">
    <source>
        <dbReference type="Proteomes" id="UP000250572"/>
    </source>
</evidence>
<feature type="compositionally biased region" description="Polar residues" evidence="1">
    <location>
        <begin position="447"/>
        <end position="462"/>
    </location>
</feature>
<feature type="compositionally biased region" description="Low complexity" evidence="1">
    <location>
        <begin position="295"/>
        <end position="315"/>
    </location>
</feature>
<feature type="compositionally biased region" description="Basic and acidic residues" evidence="1">
    <location>
        <begin position="344"/>
        <end position="355"/>
    </location>
</feature>
<protein>
    <submittedName>
        <fullName evidence="3">Uncharacterized protein</fullName>
    </submittedName>
</protein>
<feature type="region of interest" description="Disordered" evidence="1">
    <location>
        <begin position="189"/>
        <end position="214"/>
    </location>
</feature>
<reference evidence="3 4" key="1">
    <citation type="journal article" date="2018" name="G3 (Bethesda)">
        <title>A High-Quality Reference Genome for the Invasive Mosquitofish Gambusia affinis Using a Chicago Library.</title>
        <authorList>
            <person name="Hoffberg S.L."/>
            <person name="Troendle N.J."/>
            <person name="Glenn T.C."/>
            <person name="Mahmud O."/>
            <person name="Louha S."/>
            <person name="Chalopin D."/>
            <person name="Bennetzen J.L."/>
            <person name="Mauricio R."/>
        </authorList>
    </citation>
    <scope>NUCLEOTIDE SEQUENCE [LARGE SCALE GENOMIC DNA]</scope>
    <source>
        <strain evidence="3">NE01/NJP1002.9</strain>
        <tissue evidence="3">Muscle</tissue>
    </source>
</reference>
<feature type="region of interest" description="Disordered" evidence="1">
    <location>
        <begin position="234"/>
        <end position="315"/>
    </location>
</feature>
<keyword evidence="2" id="KW-0472">Membrane</keyword>
<feature type="region of interest" description="Disordered" evidence="1">
    <location>
        <begin position="340"/>
        <end position="488"/>
    </location>
</feature>
<evidence type="ECO:0000256" key="2">
    <source>
        <dbReference type="SAM" id="Phobius"/>
    </source>
</evidence>
<keyword evidence="2" id="KW-0812">Transmembrane</keyword>
<proteinExistence type="predicted"/>
<comment type="caution">
    <text evidence="3">The sequence shown here is derived from an EMBL/GenBank/DDBJ whole genome shotgun (WGS) entry which is preliminary data.</text>
</comment>
<evidence type="ECO:0000256" key="1">
    <source>
        <dbReference type="SAM" id="MobiDB-lite"/>
    </source>
</evidence>
<accession>A0A315VI17</accession>
<gene>
    <name evidence="3" type="ORF">CCH79_00002472</name>
</gene>
<feature type="compositionally biased region" description="Polar residues" evidence="1">
    <location>
        <begin position="267"/>
        <end position="284"/>
    </location>
</feature>
<keyword evidence="2" id="KW-1133">Transmembrane helix</keyword>
<dbReference type="Proteomes" id="UP000250572">
    <property type="component" value="Unassembled WGS sequence"/>
</dbReference>
<evidence type="ECO:0000313" key="3">
    <source>
        <dbReference type="EMBL" id="PWA23110.1"/>
    </source>
</evidence>
<organism evidence="3 4">
    <name type="scientific">Gambusia affinis</name>
    <name type="common">Western mosquitofish</name>
    <name type="synonym">Heterandria affinis</name>
    <dbReference type="NCBI Taxonomy" id="33528"/>
    <lineage>
        <taxon>Eukaryota</taxon>
        <taxon>Metazoa</taxon>
        <taxon>Chordata</taxon>
        <taxon>Craniata</taxon>
        <taxon>Vertebrata</taxon>
        <taxon>Euteleostomi</taxon>
        <taxon>Actinopterygii</taxon>
        <taxon>Neopterygii</taxon>
        <taxon>Teleostei</taxon>
        <taxon>Neoteleostei</taxon>
        <taxon>Acanthomorphata</taxon>
        <taxon>Ovalentaria</taxon>
        <taxon>Atherinomorphae</taxon>
        <taxon>Cyprinodontiformes</taxon>
        <taxon>Poeciliidae</taxon>
        <taxon>Poeciliinae</taxon>
        <taxon>Gambusia</taxon>
    </lineage>
</organism>
<keyword evidence="4" id="KW-1185">Reference proteome</keyword>
<dbReference type="EMBL" id="NHOQ01001678">
    <property type="protein sequence ID" value="PWA23110.1"/>
    <property type="molecule type" value="Genomic_DNA"/>
</dbReference>